<feature type="active site" description="Proton acceptor" evidence="13">
    <location>
        <position position="330"/>
    </location>
</feature>
<comment type="similarity">
    <text evidence="3">Belongs to the FAD-dependent oxidoreductase 2 family. FRD/SDH subfamily.</text>
</comment>
<protein>
    <recommendedName>
        <fullName evidence="4">succinate dehydrogenase</fullName>
        <ecNumber evidence="4">1.3.5.1</ecNumber>
    </recommendedName>
</protein>
<evidence type="ECO:0000313" key="17">
    <source>
        <dbReference type="Proteomes" id="UP000249720"/>
    </source>
</evidence>
<dbReference type="Proteomes" id="UP000249720">
    <property type="component" value="Unassembled WGS sequence"/>
</dbReference>
<dbReference type="FunFam" id="3.50.50.60:FF:000009">
    <property type="entry name" value="Succinate dehydrogenase flavoprotein subunit"/>
    <property type="match status" value="1"/>
</dbReference>
<dbReference type="AlphaFoldDB" id="A0A2W7RSS4"/>
<keyword evidence="17" id="KW-1185">Reference proteome</keyword>
<dbReference type="FunFam" id="1.20.58.100:FF:000003">
    <property type="entry name" value="Succinate dehydrogenase flavoprotein subunit"/>
    <property type="match status" value="1"/>
</dbReference>
<dbReference type="InterPro" id="IPR027477">
    <property type="entry name" value="Succ_DH/fumarate_Rdtase_cat_sf"/>
</dbReference>
<evidence type="ECO:0000256" key="10">
    <source>
        <dbReference type="ARBA" id="ARBA00023002"/>
    </source>
</evidence>
<reference evidence="16 17" key="1">
    <citation type="submission" date="2018-06" db="EMBL/GenBank/DDBJ databases">
        <title>Genomic Encyclopedia of Archaeal and Bacterial Type Strains, Phase II (KMG-II): from individual species to whole genera.</title>
        <authorList>
            <person name="Goeker M."/>
        </authorList>
    </citation>
    <scope>NUCLEOTIDE SEQUENCE [LARGE SCALE GENOMIC DNA]</scope>
    <source>
        <strain evidence="16 17">DSM 23241</strain>
    </source>
</reference>
<keyword evidence="8" id="KW-0274">FAD</keyword>
<keyword evidence="5" id="KW-0813">Transport</keyword>
<dbReference type="InterPro" id="IPR011280">
    <property type="entry name" value="Succ_DH/Fum_Rdt_flav_su"/>
</dbReference>
<keyword evidence="7" id="KW-0285">Flavoprotein</keyword>
<evidence type="ECO:0000256" key="8">
    <source>
        <dbReference type="ARBA" id="ARBA00022827"/>
    </source>
</evidence>
<dbReference type="PRINTS" id="PR00368">
    <property type="entry name" value="FADPNR"/>
</dbReference>
<evidence type="ECO:0000259" key="14">
    <source>
        <dbReference type="Pfam" id="PF00890"/>
    </source>
</evidence>
<evidence type="ECO:0000256" key="7">
    <source>
        <dbReference type="ARBA" id="ARBA00022630"/>
    </source>
</evidence>
<evidence type="ECO:0000256" key="3">
    <source>
        <dbReference type="ARBA" id="ARBA00008040"/>
    </source>
</evidence>
<evidence type="ECO:0000256" key="4">
    <source>
        <dbReference type="ARBA" id="ARBA00012792"/>
    </source>
</evidence>
<name>A0A2W7RSS4_9BACT</name>
<dbReference type="InterPro" id="IPR030664">
    <property type="entry name" value="SdhA/FrdA/AprA"/>
</dbReference>
<dbReference type="InterPro" id="IPR037099">
    <property type="entry name" value="Fum_R/Succ_DH_flav-like_C_sf"/>
</dbReference>
<comment type="cofactor">
    <cofactor evidence="1">
        <name>FAD</name>
        <dbReference type="ChEBI" id="CHEBI:57692"/>
    </cofactor>
</comment>
<accession>A0A2W7RSS4</accession>
<dbReference type="InterPro" id="IPR036188">
    <property type="entry name" value="FAD/NAD-bd_sf"/>
</dbReference>
<keyword evidence="10" id="KW-0560">Oxidoreductase</keyword>
<gene>
    <name evidence="16" type="ORF">LX80_01155</name>
</gene>
<evidence type="ECO:0000256" key="11">
    <source>
        <dbReference type="ARBA" id="ARBA00023136"/>
    </source>
</evidence>
<dbReference type="NCBIfam" id="NF005749">
    <property type="entry name" value="PRK07573.1"/>
    <property type="match status" value="1"/>
</dbReference>
<evidence type="ECO:0000259" key="15">
    <source>
        <dbReference type="Pfam" id="PF02910"/>
    </source>
</evidence>
<dbReference type="Gene3D" id="3.90.700.10">
    <property type="entry name" value="Succinate dehydrogenase/fumarate reductase flavoprotein, catalytic domain"/>
    <property type="match status" value="1"/>
</dbReference>
<dbReference type="Gene3D" id="3.50.50.60">
    <property type="entry name" value="FAD/NAD(P)-binding domain"/>
    <property type="match status" value="1"/>
</dbReference>
<dbReference type="Pfam" id="PF00890">
    <property type="entry name" value="FAD_binding_2"/>
    <property type="match status" value="1"/>
</dbReference>
<dbReference type="GO" id="GO:0008177">
    <property type="term" value="F:succinate dehydrogenase (quinone) activity"/>
    <property type="evidence" value="ECO:0007669"/>
    <property type="project" value="UniProtKB-EC"/>
</dbReference>
<keyword evidence="6" id="KW-1003">Cell membrane</keyword>
<evidence type="ECO:0000256" key="6">
    <source>
        <dbReference type="ARBA" id="ARBA00022475"/>
    </source>
</evidence>
<dbReference type="Pfam" id="PF02910">
    <property type="entry name" value="Succ_DH_flav_C"/>
    <property type="match status" value="1"/>
</dbReference>
<evidence type="ECO:0000313" key="16">
    <source>
        <dbReference type="EMBL" id="PZX63511.1"/>
    </source>
</evidence>
<dbReference type="GO" id="GO:0009061">
    <property type="term" value="P:anaerobic respiration"/>
    <property type="evidence" value="ECO:0007669"/>
    <property type="project" value="TreeGrafter"/>
</dbReference>
<evidence type="ECO:0000256" key="12">
    <source>
        <dbReference type="ARBA" id="ARBA00049220"/>
    </source>
</evidence>
<evidence type="ECO:0000256" key="5">
    <source>
        <dbReference type="ARBA" id="ARBA00022448"/>
    </source>
</evidence>
<dbReference type="EC" id="1.3.5.1" evidence="4"/>
<dbReference type="GO" id="GO:0050660">
    <property type="term" value="F:flavin adenine dinucleotide binding"/>
    <property type="evidence" value="ECO:0007669"/>
    <property type="project" value="TreeGrafter"/>
</dbReference>
<dbReference type="SUPFAM" id="SSF51905">
    <property type="entry name" value="FAD/NAD(P)-binding domain"/>
    <property type="match status" value="1"/>
</dbReference>
<keyword evidence="11" id="KW-0472">Membrane</keyword>
<dbReference type="PANTHER" id="PTHR11632">
    <property type="entry name" value="SUCCINATE DEHYDROGENASE 2 FLAVOPROTEIN SUBUNIT"/>
    <property type="match status" value="1"/>
</dbReference>
<dbReference type="EMBL" id="QKZV01000003">
    <property type="protein sequence ID" value="PZX63511.1"/>
    <property type="molecule type" value="Genomic_DNA"/>
</dbReference>
<organism evidence="16 17">
    <name type="scientific">Hydrotalea sandarakina</name>
    <dbReference type="NCBI Taxonomy" id="1004304"/>
    <lineage>
        <taxon>Bacteria</taxon>
        <taxon>Pseudomonadati</taxon>
        <taxon>Bacteroidota</taxon>
        <taxon>Chitinophagia</taxon>
        <taxon>Chitinophagales</taxon>
        <taxon>Chitinophagaceae</taxon>
        <taxon>Hydrotalea</taxon>
    </lineage>
</organism>
<feature type="domain" description="FAD-dependent oxidoreductase 2 FAD-binding" evidence="14">
    <location>
        <begin position="36"/>
        <end position="462"/>
    </location>
</feature>
<evidence type="ECO:0000256" key="2">
    <source>
        <dbReference type="ARBA" id="ARBA00004413"/>
    </source>
</evidence>
<proteinExistence type="inferred from homology"/>
<sequence>MILDAKIPSGPIEQKWTNYKGHCKLVNPANKRKLEIIVVGTGLAGASAAASLGELGYKVKAFCFQDSPRRAHSIAAQGGINAAKNYQNDGDSTFRLFYDTIKGGDYRSREGNVYRLAENSANIIDQCVAQGVPFAREYGGVLSNRSFGGVQVQRTFYAAGQTGQQLLIGAYQALERQVALGNVKMYARHEMQELVIIDGKARGIIARDLVTGKLERHFGHAVLLCSGGYGNVFYLSTNAMGSNVTAAWKAHKNGALMGNPCFTQIHPTCIPVSGDHQSKLTLMSESLRNDGRIWVPKQKGDTRKPNLIPEDERDYYLERRYPAFGNLVPRDVASRAAKERCDEGYGVGSSKQAVYLDLFDAFDRYGHTEAVKKGIDNPTKEQIRALGAEVIKEKYGNLFDMYEKITGENPYEVPMRIYPAVHYTMGGLWVDYELMTTIKGLYALGEANFSDHGANRLGASALMQGLSDGYFIIPYTIGNYLADEIYNKPISTDHEAFAQAEKKVQERLESLLSINGTQPVENFHRRLGKIMWDKCGMARNANGLQQAIQEIQQLKKEFWTDVKVPGGLHELNPELDKAGRVADFIELGELMCIDALHRNESCGGHFREEYQTPDGEALRDDVNFMYVAAWEYKGEHQWELHKEPLQYDVIKPTQRNYK</sequence>
<dbReference type="SUPFAM" id="SSF56425">
    <property type="entry name" value="Succinate dehydrogenase/fumarate reductase flavoprotein, catalytic domain"/>
    <property type="match status" value="1"/>
</dbReference>
<evidence type="ECO:0000256" key="1">
    <source>
        <dbReference type="ARBA" id="ARBA00001974"/>
    </source>
</evidence>
<feature type="domain" description="Fumarate reductase/succinate dehydrogenase flavoprotein-like C-terminal" evidence="15">
    <location>
        <begin position="524"/>
        <end position="657"/>
    </location>
</feature>
<keyword evidence="9" id="KW-0249">Electron transport</keyword>
<comment type="caution">
    <text evidence="16">The sequence shown here is derived from an EMBL/GenBank/DDBJ whole genome shotgun (WGS) entry which is preliminary data.</text>
</comment>
<comment type="catalytic activity">
    <reaction evidence="12">
        <text>a quinone + succinate = fumarate + a quinol</text>
        <dbReference type="Rhea" id="RHEA:40523"/>
        <dbReference type="ChEBI" id="CHEBI:24646"/>
        <dbReference type="ChEBI" id="CHEBI:29806"/>
        <dbReference type="ChEBI" id="CHEBI:30031"/>
        <dbReference type="ChEBI" id="CHEBI:132124"/>
        <dbReference type="EC" id="1.3.5.1"/>
    </reaction>
</comment>
<dbReference type="NCBIfam" id="TIGR01811">
    <property type="entry name" value="sdhA_Bsu"/>
    <property type="match status" value="1"/>
</dbReference>
<dbReference type="OrthoDB" id="9806724at2"/>
<comment type="subcellular location">
    <subcellularLocation>
        <location evidence="2">Cell membrane</location>
        <topology evidence="2">Peripheral membrane protein</topology>
        <orientation evidence="2">Cytoplasmic side</orientation>
    </subcellularLocation>
</comment>
<dbReference type="GO" id="GO:0009055">
    <property type="term" value="F:electron transfer activity"/>
    <property type="evidence" value="ECO:0007669"/>
    <property type="project" value="TreeGrafter"/>
</dbReference>
<dbReference type="Gene3D" id="1.20.58.100">
    <property type="entry name" value="Fumarate reductase/succinate dehydrogenase flavoprotein-like, C-terminal domain"/>
    <property type="match status" value="1"/>
</dbReference>
<evidence type="ECO:0000256" key="13">
    <source>
        <dbReference type="PIRSR" id="PIRSR630664-50"/>
    </source>
</evidence>
<dbReference type="RefSeq" id="WP_111294191.1">
    <property type="nucleotide sequence ID" value="NZ_QKZV01000003.1"/>
</dbReference>
<dbReference type="SUPFAM" id="SSF46977">
    <property type="entry name" value="Succinate dehydrogenase/fumarate reductase flavoprotein C-terminal domain"/>
    <property type="match status" value="1"/>
</dbReference>
<dbReference type="PANTHER" id="PTHR11632:SF53">
    <property type="entry name" value="SUCCINATE DEHYDROGENASE FLAVOPROTEIN SUBUNIT"/>
    <property type="match status" value="1"/>
</dbReference>
<dbReference type="InterPro" id="IPR003953">
    <property type="entry name" value="FAD-dep_OxRdtase_2_FAD-bd"/>
</dbReference>
<evidence type="ECO:0000256" key="9">
    <source>
        <dbReference type="ARBA" id="ARBA00022982"/>
    </source>
</evidence>
<dbReference type="GO" id="GO:0005886">
    <property type="term" value="C:plasma membrane"/>
    <property type="evidence" value="ECO:0007669"/>
    <property type="project" value="UniProtKB-SubCell"/>
</dbReference>
<dbReference type="InterPro" id="IPR015939">
    <property type="entry name" value="Fum_Rdtase/Succ_DH_flav-like_C"/>
</dbReference>